<evidence type="ECO:0000313" key="11">
    <source>
        <dbReference type="EMBL" id="KPQ29613.1"/>
    </source>
</evidence>
<dbReference type="Gene3D" id="1.10.8.60">
    <property type="match status" value="1"/>
</dbReference>
<dbReference type="InterPro" id="IPR002197">
    <property type="entry name" value="HTH_Fis"/>
</dbReference>
<dbReference type="InterPro" id="IPR011006">
    <property type="entry name" value="CheY-like_superfamily"/>
</dbReference>
<dbReference type="CDD" id="cd00009">
    <property type="entry name" value="AAA"/>
    <property type="match status" value="1"/>
</dbReference>
<dbReference type="PROSITE" id="PS00688">
    <property type="entry name" value="SIGMA54_INTERACT_3"/>
    <property type="match status" value="1"/>
</dbReference>
<dbReference type="EMBL" id="LJZQ01000005">
    <property type="protein sequence ID" value="KPQ29613.1"/>
    <property type="molecule type" value="Genomic_DNA"/>
</dbReference>
<dbReference type="PANTHER" id="PTHR32071">
    <property type="entry name" value="TRANSCRIPTIONAL REGULATORY PROTEIN"/>
    <property type="match status" value="1"/>
</dbReference>
<evidence type="ECO:0000256" key="6">
    <source>
        <dbReference type="ARBA" id="ARBA00023125"/>
    </source>
</evidence>
<dbReference type="SMART" id="SM00382">
    <property type="entry name" value="AAA"/>
    <property type="match status" value="1"/>
</dbReference>
<evidence type="ECO:0000256" key="4">
    <source>
        <dbReference type="ARBA" id="ARBA00023012"/>
    </source>
</evidence>
<dbReference type="GO" id="GO:0005524">
    <property type="term" value="F:ATP binding"/>
    <property type="evidence" value="ECO:0007669"/>
    <property type="project" value="UniProtKB-KW"/>
</dbReference>
<sequence length="485" mass="53470">MAKAQILIVEDDRDLRDALVTTLELAKFQVHEAANGLEALVSLARNPVDMVVSDVNMPGMSGHELLAEVQRHYPGLPMMLITAYGQISHAVSAMQSGAIDYLVKPFEPQVLVDAVTKVVGGSRQKSSDEAIAEDPISKRMFQLAAKVAASDSTVMISGESGTGKEVLARYIHQQSPRADQPFVAINCAAIPENMLEAILFGHEKGAFTGAVASSPGKFEQANCGTILLDEISEMELGLQSKLLRVLQEREVERVGGRKTITLDVRVIATTNRDLGHYVREGKFREDLYYRLTVFPMHWQPLRERPLDILPLAKYLLKKHCRKMKLTGLTLAEDARRALASHSWPGNVRELDNAIQRALVLQQGNVIHQEDLCLELGITGRSELSSQAVPAAQLAAPLPDVEPVEPGNLMVDPEIVSTDEVSSEASSLGDDLRQQEFRIIIQTLKRERGRRNRAAEHLGISPRTLRYKLAQMRDAGIDLESELAMA</sequence>
<dbReference type="Pfam" id="PF00158">
    <property type="entry name" value="Sigma54_activat"/>
    <property type="match status" value="1"/>
</dbReference>
<dbReference type="PATRIC" id="fig|1305731.5.peg.2133"/>
<dbReference type="InterPro" id="IPR025662">
    <property type="entry name" value="Sigma_54_int_dom_ATP-bd_1"/>
</dbReference>
<dbReference type="FunFam" id="3.40.50.300:FF:000006">
    <property type="entry name" value="DNA-binding transcriptional regulator NtrC"/>
    <property type="match status" value="1"/>
</dbReference>
<dbReference type="GO" id="GO:0043565">
    <property type="term" value="F:sequence-specific DNA binding"/>
    <property type="evidence" value="ECO:0007669"/>
    <property type="project" value="InterPro"/>
</dbReference>
<gene>
    <name evidence="11" type="primary">flrC</name>
    <name evidence="11" type="ORF">HLUCCX14_05300</name>
</gene>
<dbReference type="InterPro" id="IPR002078">
    <property type="entry name" value="Sigma_54_int"/>
</dbReference>
<dbReference type="Gene3D" id="3.40.50.300">
    <property type="entry name" value="P-loop containing nucleotide triphosphate hydrolases"/>
    <property type="match status" value="1"/>
</dbReference>
<keyword evidence="1 8" id="KW-0597">Phosphoprotein</keyword>
<comment type="caution">
    <text evidence="11">The sequence shown here is derived from an EMBL/GenBank/DDBJ whole genome shotgun (WGS) entry which is preliminary data.</text>
</comment>
<keyword evidence="7" id="KW-0804">Transcription</keyword>
<evidence type="ECO:0000256" key="2">
    <source>
        <dbReference type="ARBA" id="ARBA00022741"/>
    </source>
</evidence>
<feature type="modified residue" description="4-aspartylphosphate" evidence="8">
    <location>
        <position position="54"/>
    </location>
</feature>
<dbReference type="OrthoDB" id="9804019at2"/>
<evidence type="ECO:0000256" key="1">
    <source>
        <dbReference type="ARBA" id="ARBA00022553"/>
    </source>
</evidence>
<reference evidence="11 12" key="1">
    <citation type="submission" date="2015-09" db="EMBL/GenBank/DDBJ databases">
        <title>Identification and resolution of microdiversity through metagenomic sequencing of parallel consortia.</title>
        <authorList>
            <person name="Nelson W.C."/>
            <person name="Romine M.F."/>
            <person name="Lindemann S.R."/>
        </authorList>
    </citation>
    <scope>NUCLEOTIDE SEQUENCE [LARGE SCALE GENOMIC DNA]</scope>
    <source>
        <strain evidence="11">HL-55</strain>
    </source>
</reference>
<keyword evidence="3" id="KW-0067">ATP-binding</keyword>
<dbReference type="FunFam" id="3.40.50.2300:FF:000018">
    <property type="entry name" value="DNA-binding transcriptional regulator NtrC"/>
    <property type="match status" value="1"/>
</dbReference>
<dbReference type="Gene3D" id="3.40.50.2300">
    <property type="match status" value="1"/>
</dbReference>
<evidence type="ECO:0000313" key="12">
    <source>
        <dbReference type="Proteomes" id="UP000050416"/>
    </source>
</evidence>
<keyword evidence="6" id="KW-0238">DNA-binding</keyword>
<evidence type="ECO:0000256" key="8">
    <source>
        <dbReference type="PROSITE-ProRule" id="PRU00169"/>
    </source>
</evidence>
<dbReference type="AlphaFoldDB" id="A0A0P8D1N1"/>
<accession>A0A0P8D1N1</accession>
<dbReference type="Pfam" id="PF25601">
    <property type="entry name" value="AAA_lid_14"/>
    <property type="match status" value="1"/>
</dbReference>
<dbReference type="SMART" id="SM00448">
    <property type="entry name" value="REC"/>
    <property type="match status" value="1"/>
</dbReference>
<keyword evidence="5" id="KW-0805">Transcription regulation</keyword>
<evidence type="ECO:0000256" key="5">
    <source>
        <dbReference type="ARBA" id="ARBA00023015"/>
    </source>
</evidence>
<dbReference type="PANTHER" id="PTHR32071:SF21">
    <property type="entry name" value="TRANSCRIPTIONAL REGULATORY PROTEIN FLGR"/>
    <property type="match status" value="1"/>
</dbReference>
<dbReference type="GO" id="GO:0006355">
    <property type="term" value="P:regulation of DNA-templated transcription"/>
    <property type="evidence" value="ECO:0007669"/>
    <property type="project" value="InterPro"/>
</dbReference>
<keyword evidence="4" id="KW-0902">Two-component regulatory system</keyword>
<evidence type="ECO:0000256" key="3">
    <source>
        <dbReference type="ARBA" id="ARBA00022840"/>
    </source>
</evidence>
<dbReference type="InterPro" id="IPR003593">
    <property type="entry name" value="AAA+_ATPase"/>
</dbReference>
<organism evidence="11 12">
    <name type="scientific">Marinobacter excellens HL-55</name>
    <dbReference type="NCBI Taxonomy" id="1305731"/>
    <lineage>
        <taxon>Bacteria</taxon>
        <taxon>Pseudomonadati</taxon>
        <taxon>Pseudomonadota</taxon>
        <taxon>Gammaproteobacteria</taxon>
        <taxon>Pseudomonadales</taxon>
        <taxon>Marinobacteraceae</taxon>
        <taxon>Marinobacter</taxon>
    </lineage>
</organism>
<feature type="domain" description="Response regulatory" evidence="10">
    <location>
        <begin position="5"/>
        <end position="119"/>
    </location>
</feature>
<dbReference type="Pfam" id="PF02954">
    <property type="entry name" value="HTH_8"/>
    <property type="match status" value="1"/>
</dbReference>
<dbReference type="SUPFAM" id="SSF46689">
    <property type="entry name" value="Homeodomain-like"/>
    <property type="match status" value="1"/>
</dbReference>
<dbReference type="InterPro" id="IPR025944">
    <property type="entry name" value="Sigma_54_int_dom_CS"/>
</dbReference>
<dbReference type="PROSITE" id="PS00675">
    <property type="entry name" value="SIGMA54_INTERACT_1"/>
    <property type="match status" value="1"/>
</dbReference>
<dbReference type="SUPFAM" id="SSF52172">
    <property type="entry name" value="CheY-like"/>
    <property type="match status" value="1"/>
</dbReference>
<dbReference type="Gene3D" id="1.10.10.60">
    <property type="entry name" value="Homeodomain-like"/>
    <property type="match status" value="1"/>
</dbReference>
<dbReference type="Proteomes" id="UP000050416">
    <property type="component" value="Unassembled WGS sequence"/>
</dbReference>
<keyword evidence="2" id="KW-0547">Nucleotide-binding</keyword>
<dbReference type="InterPro" id="IPR009057">
    <property type="entry name" value="Homeodomain-like_sf"/>
</dbReference>
<dbReference type="InterPro" id="IPR058031">
    <property type="entry name" value="AAA_lid_NorR"/>
</dbReference>
<evidence type="ECO:0000256" key="7">
    <source>
        <dbReference type="ARBA" id="ARBA00023163"/>
    </source>
</evidence>
<evidence type="ECO:0000259" key="9">
    <source>
        <dbReference type="PROSITE" id="PS50045"/>
    </source>
</evidence>
<dbReference type="PRINTS" id="PR01590">
    <property type="entry name" value="HTHFIS"/>
</dbReference>
<dbReference type="InterPro" id="IPR001789">
    <property type="entry name" value="Sig_transdc_resp-reg_receiver"/>
</dbReference>
<name>A0A0P8D1N1_9GAMM</name>
<dbReference type="PROSITE" id="PS50045">
    <property type="entry name" value="SIGMA54_INTERACT_4"/>
    <property type="match status" value="1"/>
</dbReference>
<dbReference type="STRING" id="1305731.GCA_000934705_01699"/>
<dbReference type="SUPFAM" id="SSF52540">
    <property type="entry name" value="P-loop containing nucleoside triphosphate hydrolases"/>
    <property type="match status" value="1"/>
</dbReference>
<dbReference type="Pfam" id="PF00072">
    <property type="entry name" value="Response_reg"/>
    <property type="match status" value="1"/>
</dbReference>
<dbReference type="GO" id="GO:0000160">
    <property type="term" value="P:phosphorelay signal transduction system"/>
    <property type="evidence" value="ECO:0007669"/>
    <property type="project" value="UniProtKB-KW"/>
</dbReference>
<protein>
    <submittedName>
        <fullName evidence="11">Two-component system, response regulator FlrC</fullName>
    </submittedName>
</protein>
<dbReference type="InterPro" id="IPR027417">
    <property type="entry name" value="P-loop_NTPase"/>
</dbReference>
<feature type="domain" description="Sigma-54 factor interaction" evidence="9">
    <location>
        <begin position="130"/>
        <end position="359"/>
    </location>
</feature>
<proteinExistence type="predicted"/>
<evidence type="ECO:0000259" key="10">
    <source>
        <dbReference type="PROSITE" id="PS50110"/>
    </source>
</evidence>
<dbReference type="PROSITE" id="PS50110">
    <property type="entry name" value="RESPONSE_REGULATORY"/>
    <property type="match status" value="1"/>
</dbReference>